<comment type="subcellular location">
    <subcellularLocation>
        <location evidence="1 9">Cell membrane</location>
        <topology evidence="1 9">Multi-pass membrane protein</topology>
    </subcellularLocation>
</comment>
<dbReference type="Proteomes" id="UP000191663">
    <property type="component" value="Unassembled WGS sequence"/>
</dbReference>
<evidence type="ECO:0000256" key="8">
    <source>
        <dbReference type="ARBA" id="ARBA00023136"/>
    </source>
</evidence>
<dbReference type="Pfam" id="PF21760">
    <property type="entry name" value="SecD_1st"/>
    <property type="match status" value="1"/>
</dbReference>
<evidence type="ECO:0000313" key="13">
    <source>
        <dbReference type="EMBL" id="OPX17675.1"/>
    </source>
</evidence>
<protein>
    <recommendedName>
        <fullName evidence="9">Protein translocase subunit SecD</fullName>
    </recommendedName>
</protein>
<comment type="caution">
    <text evidence="13">The sequence shown here is derived from an EMBL/GenBank/DDBJ whole genome shotgun (WGS) entry which is preliminary data.</text>
</comment>
<evidence type="ECO:0000313" key="14">
    <source>
        <dbReference type="Proteomes" id="UP000191663"/>
    </source>
</evidence>
<dbReference type="GO" id="GO:0015450">
    <property type="term" value="F:protein-transporting ATPase activity"/>
    <property type="evidence" value="ECO:0007669"/>
    <property type="project" value="InterPro"/>
</dbReference>
<keyword evidence="7 9" id="KW-0811">Translocation</keyword>
<dbReference type="GO" id="GO:0005886">
    <property type="term" value="C:plasma membrane"/>
    <property type="evidence" value="ECO:0007669"/>
    <property type="project" value="UniProtKB-SubCell"/>
</dbReference>
<dbReference type="SUPFAM" id="SSF82866">
    <property type="entry name" value="Multidrug efflux transporter AcrB transmembrane domain"/>
    <property type="match status" value="1"/>
</dbReference>
<feature type="transmembrane region" description="Helical" evidence="9">
    <location>
        <begin position="395"/>
        <end position="414"/>
    </location>
</feature>
<dbReference type="InterPro" id="IPR048631">
    <property type="entry name" value="SecD_1st"/>
</dbReference>
<dbReference type="InterPro" id="IPR022813">
    <property type="entry name" value="SecD/SecF_arch_bac"/>
</dbReference>
<feature type="transmembrane region" description="Helical" evidence="9">
    <location>
        <begin position="371"/>
        <end position="389"/>
    </location>
</feature>
<keyword evidence="8 9" id="KW-0472">Membrane</keyword>
<feature type="transmembrane region" description="Helical" evidence="9">
    <location>
        <begin position="7"/>
        <end position="29"/>
    </location>
</feature>
<evidence type="ECO:0000256" key="4">
    <source>
        <dbReference type="ARBA" id="ARBA00022692"/>
    </source>
</evidence>
<keyword evidence="4 9" id="KW-0812">Transmembrane</keyword>
<dbReference type="Pfam" id="PF22599">
    <property type="entry name" value="SecDF_P1_head"/>
    <property type="match status" value="1"/>
</dbReference>
<dbReference type="InterPro" id="IPR048634">
    <property type="entry name" value="SecD_SecF_C"/>
</dbReference>
<dbReference type="PANTHER" id="PTHR30081:SF1">
    <property type="entry name" value="PROTEIN TRANSLOCASE SUBUNIT SECD"/>
    <property type="match status" value="1"/>
</dbReference>
<feature type="domain" description="Protein translocase subunit SecDF P1" evidence="11">
    <location>
        <begin position="77"/>
        <end position="133"/>
    </location>
</feature>
<sequence length="504" mass="55842">MRNLGLRVGIVIFAVGLAIYAVIPTIRLYTEKNLSEEAKISLSKRAIHLGLDLKGGMHLVLEVDTTGLKENPKDLRDRAFEVIQNRIDQFGVYEPVIEKQSGGRILVQLPGVDRDRAINLIKRVAHLEFKLVADDQFQDVIQKMDKFLSAEDTLAFEEPFSSYLLSIGRQPAIDVRDEDSVRALISQAKEVIPEGLEFLFGPKEESGNRNIKKIYLLKKTAELTGEGIRDAQHRPNQSGQLQYVGSWEVDIQFKRSAARKFASITGRNVNKRLAIVLDGVVQSAPYIQERIPHGRARITGNFTAEQARDLAIVLRAGALPAPLKIIEERSVGPSLGRDSIQSGMRAVLIASALVILFMLIYYSLSGLVADIALFLNLFFLLAVLSAFHGSLTMPGIAGIALTIGMAVDANVLIFERIREELKIGKTTRTAIDQGFARAWITIFDSNITTIIIGVILFIFGSGPIKGFALTLTIGLLSNLFSAVFIGKVIFNYFTYKFDIRKLKI</sequence>
<comment type="function">
    <text evidence="9">Part of the Sec protein translocase complex. Interacts with the SecYEG preprotein conducting channel. SecDF uses the proton motive force (PMF) to complete protein translocation after the ATP-dependent function of SecA.</text>
</comment>
<dbReference type="FunFam" id="1.20.1640.10:FF:000004">
    <property type="entry name" value="Protein translocase subunit SecD"/>
    <property type="match status" value="1"/>
</dbReference>
<organism evidence="13 14">
    <name type="scientific">candidate division WOR-3 bacterium 4484_100</name>
    <dbReference type="NCBI Taxonomy" id="1936077"/>
    <lineage>
        <taxon>Bacteria</taxon>
        <taxon>Bacteria division WOR-3</taxon>
    </lineage>
</organism>
<feature type="transmembrane region" description="Helical" evidence="9">
    <location>
        <begin position="435"/>
        <end position="460"/>
    </location>
</feature>
<dbReference type="InterPro" id="IPR022646">
    <property type="entry name" value="SecD/SecF_CS"/>
</dbReference>
<reference evidence="14" key="1">
    <citation type="submission" date="2017-01" db="EMBL/GenBank/DDBJ databases">
        <title>Novel pathways for hydrocarbon cycling and metabolic interdependencies in hydrothermal sediment communities.</title>
        <authorList>
            <person name="Dombrowski N."/>
            <person name="Seitz K."/>
            <person name="Teske A."/>
            <person name="Baker B."/>
        </authorList>
    </citation>
    <scope>NUCLEOTIDE SEQUENCE [LARGE SCALE GENOMIC DNA]</scope>
</reference>
<dbReference type="NCBIfam" id="TIGR00916">
    <property type="entry name" value="2A0604s01"/>
    <property type="match status" value="1"/>
</dbReference>
<evidence type="ECO:0000256" key="1">
    <source>
        <dbReference type="ARBA" id="ARBA00004651"/>
    </source>
</evidence>
<dbReference type="InterPro" id="IPR005791">
    <property type="entry name" value="SecD"/>
</dbReference>
<keyword evidence="6 9" id="KW-1133">Transmembrane helix</keyword>
<dbReference type="PRINTS" id="PR00702">
    <property type="entry name" value="ACRIFLAVINRP"/>
</dbReference>
<dbReference type="GO" id="GO:0065002">
    <property type="term" value="P:intracellular protein transmembrane transport"/>
    <property type="evidence" value="ECO:0007669"/>
    <property type="project" value="UniProtKB-UniRule"/>
</dbReference>
<dbReference type="PANTHER" id="PTHR30081">
    <property type="entry name" value="PROTEIN-EXPORT MEMBRANE PROTEIN SEC"/>
    <property type="match status" value="1"/>
</dbReference>
<evidence type="ECO:0000259" key="11">
    <source>
        <dbReference type="Pfam" id="PF21760"/>
    </source>
</evidence>
<comment type="subunit">
    <text evidence="9">Forms a complex with SecF. Part of the essential Sec protein translocation apparatus which comprises SecA, SecYEG and auxiliary proteins SecDF. Other proteins may also be involved.</text>
</comment>
<feature type="domain" description="SecDF P1 head subdomain" evidence="12">
    <location>
        <begin position="212"/>
        <end position="321"/>
    </location>
</feature>
<dbReference type="GO" id="GO:0006605">
    <property type="term" value="P:protein targeting"/>
    <property type="evidence" value="ECO:0007669"/>
    <property type="project" value="UniProtKB-UniRule"/>
</dbReference>
<keyword evidence="3 9" id="KW-1003">Cell membrane</keyword>
<proteinExistence type="inferred from homology"/>
<gene>
    <name evidence="9" type="primary">secD</name>
    <name evidence="13" type="ORF">BXT86_05250</name>
</gene>
<dbReference type="Gene3D" id="1.20.1640.10">
    <property type="entry name" value="Multidrug efflux transporter AcrB transmembrane domain"/>
    <property type="match status" value="1"/>
</dbReference>
<dbReference type="InterPro" id="IPR054384">
    <property type="entry name" value="SecDF_P1_head"/>
</dbReference>
<evidence type="ECO:0000256" key="9">
    <source>
        <dbReference type="HAMAP-Rule" id="MF_01463"/>
    </source>
</evidence>
<dbReference type="InterPro" id="IPR001036">
    <property type="entry name" value="Acrflvin-R"/>
</dbReference>
<dbReference type="AlphaFoldDB" id="A0A1V4QFL6"/>
<dbReference type="Gene3D" id="3.30.1360.200">
    <property type="match status" value="1"/>
</dbReference>
<feature type="transmembrane region" description="Helical" evidence="9">
    <location>
        <begin position="466"/>
        <end position="493"/>
    </location>
</feature>
<evidence type="ECO:0000256" key="5">
    <source>
        <dbReference type="ARBA" id="ARBA00022927"/>
    </source>
</evidence>
<evidence type="ECO:0000259" key="12">
    <source>
        <dbReference type="Pfam" id="PF22599"/>
    </source>
</evidence>
<evidence type="ECO:0000256" key="7">
    <source>
        <dbReference type="ARBA" id="ARBA00023010"/>
    </source>
</evidence>
<feature type="domain" description="Protein export membrane protein SecD/SecF C-terminal" evidence="10">
    <location>
        <begin position="324"/>
        <end position="492"/>
    </location>
</feature>
<dbReference type="HAMAP" id="MF_01463_B">
    <property type="entry name" value="SecD_B"/>
    <property type="match status" value="1"/>
</dbReference>
<accession>A0A1V4QFL6</accession>
<dbReference type="Pfam" id="PF02355">
    <property type="entry name" value="SecD_SecF_C"/>
    <property type="match status" value="1"/>
</dbReference>
<dbReference type="Gene3D" id="3.30.70.3220">
    <property type="match status" value="1"/>
</dbReference>
<evidence type="ECO:0000259" key="10">
    <source>
        <dbReference type="Pfam" id="PF02355"/>
    </source>
</evidence>
<evidence type="ECO:0000256" key="6">
    <source>
        <dbReference type="ARBA" id="ARBA00022989"/>
    </source>
</evidence>
<dbReference type="GO" id="GO:0043952">
    <property type="term" value="P:protein transport by the Sec complex"/>
    <property type="evidence" value="ECO:0007669"/>
    <property type="project" value="UniProtKB-UniRule"/>
</dbReference>
<dbReference type="NCBIfam" id="TIGR01129">
    <property type="entry name" value="secD"/>
    <property type="match status" value="1"/>
</dbReference>
<evidence type="ECO:0000256" key="3">
    <source>
        <dbReference type="ARBA" id="ARBA00022475"/>
    </source>
</evidence>
<dbReference type="EMBL" id="MUKB01000091">
    <property type="protein sequence ID" value="OPX17675.1"/>
    <property type="molecule type" value="Genomic_DNA"/>
</dbReference>
<name>A0A1V4QFL6_UNCW3</name>
<dbReference type="InterPro" id="IPR055344">
    <property type="entry name" value="SecD_SecF_C_bact"/>
</dbReference>
<dbReference type="Pfam" id="PF07549">
    <property type="entry name" value="Sec_GG"/>
    <property type="match status" value="1"/>
</dbReference>
<feature type="transmembrane region" description="Helical" evidence="9">
    <location>
        <begin position="343"/>
        <end position="364"/>
    </location>
</feature>
<keyword evidence="2 9" id="KW-0813">Transport</keyword>
<evidence type="ECO:0000256" key="2">
    <source>
        <dbReference type="ARBA" id="ARBA00022448"/>
    </source>
</evidence>
<keyword evidence="5 9" id="KW-0653">Protein transport</keyword>
<comment type="similarity">
    <text evidence="9">Belongs to the SecD/SecF family. SecD subfamily.</text>
</comment>